<proteinExistence type="predicted"/>
<evidence type="ECO:0000313" key="2">
    <source>
        <dbReference type="EMBL" id="MBD2608957.1"/>
    </source>
</evidence>
<organism evidence="2 3">
    <name type="scientific">Scytonema hofmannii FACHB-248</name>
    <dbReference type="NCBI Taxonomy" id="1842502"/>
    <lineage>
        <taxon>Bacteria</taxon>
        <taxon>Bacillati</taxon>
        <taxon>Cyanobacteriota</taxon>
        <taxon>Cyanophyceae</taxon>
        <taxon>Nostocales</taxon>
        <taxon>Scytonemataceae</taxon>
        <taxon>Scytonema</taxon>
    </lineage>
</organism>
<dbReference type="InterPro" id="IPR018739">
    <property type="entry name" value="DUF2281"/>
</dbReference>
<dbReference type="RefSeq" id="WP_029636410.1">
    <property type="nucleotide sequence ID" value="NZ_JACJTA010000117.1"/>
</dbReference>
<evidence type="ECO:0000259" key="1">
    <source>
        <dbReference type="Pfam" id="PF10047"/>
    </source>
</evidence>
<accession>A0ABR8GZG6</accession>
<keyword evidence="3" id="KW-1185">Reference proteome</keyword>
<protein>
    <submittedName>
        <fullName evidence="2">DUF2281 domain-containing protein</fullName>
    </submittedName>
</protein>
<comment type="caution">
    <text evidence="2">The sequence shown here is derived from an EMBL/GenBank/DDBJ whole genome shotgun (WGS) entry which is preliminary data.</text>
</comment>
<dbReference type="Proteomes" id="UP000660380">
    <property type="component" value="Unassembled WGS sequence"/>
</dbReference>
<reference evidence="2 3" key="1">
    <citation type="journal article" date="2020" name="ISME J.">
        <title>Comparative genomics reveals insights into cyanobacterial evolution and habitat adaptation.</title>
        <authorList>
            <person name="Chen M.Y."/>
            <person name="Teng W.K."/>
            <person name="Zhao L."/>
            <person name="Hu C.X."/>
            <person name="Zhou Y.K."/>
            <person name="Han B.P."/>
            <person name="Song L.R."/>
            <person name="Shu W.S."/>
        </authorList>
    </citation>
    <scope>NUCLEOTIDE SEQUENCE [LARGE SCALE GENOMIC DNA]</scope>
    <source>
        <strain evidence="2 3">FACHB-248</strain>
    </source>
</reference>
<feature type="domain" description="DUF2281" evidence="1">
    <location>
        <begin position="14"/>
        <end position="42"/>
    </location>
</feature>
<name>A0ABR8GZG6_9CYAN</name>
<evidence type="ECO:0000313" key="3">
    <source>
        <dbReference type="Proteomes" id="UP000660380"/>
    </source>
</evidence>
<dbReference type="Pfam" id="PF10047">
    <property type="entry name" value="DUF2281"/>
    <property type="match status" value="1"/>
</dbReference>
<dbReference type="EMBL" id="JACJTA010000117">
    <property type="protein sequence ID" value="MBD2608957.1"/>
    <property type="molecule type" value="Genomic_DNA"/>
</dbReference>
<gene>
    <name evidence="2" type="ORF">H6G81_31665</name>
</gene>
<sequence>MSETINIEKAVLDNLRILPNEKQQEVIDFVEFLVQKTGQLKQVNSEASNSSISSTTQDEKQLSLQEIARLTVEERHKLLAPHIPSTAEDFLNDPELTEFSILDGEDWETEND</sequence>